<feature type="domain" description="Putative Flp pilus-assembly TadG-like N-terminal" evidence="3">
    <location>
        <begin position="10"/>
        <end position="56"/>
    </location>
</feature>
<organism evidence="4 5">
    <name type="scientific">Saccharomonospora viridis</name>
    <dbReference type="NCBI Taxonomy" id="1852"/>
    <lineage>
        <taxon>Bacteria</taxon>
        <taxon>Bacillati</taxon>
        <taxon>Actinomycetota</taxon>
        <taxon>Actinomycetes</taxon>
        <taxon>Pseudonocardiales</taxon>
        <taxon>Pseudonocardiaceae</taxon>
        <taxon>Saccharomonospora</taxon>
    </lineage>
</organism>
<dbReference type="RefSeq" id="WP_015787852.1">
    <property type="nucleotide sequence ID" value="NZ_CALJZO010000068.1"/>
</dbReference>
<keyword evidence="2" id="KW-1133">Transmembrane helix</keyword>
<keyword evidence="4" id="KW-0547">Nucleotide-binding</keyword>
<dbReference type="GO" id="GO:0004386">
    <property type="term" value="F:helicase activity"/>
    <property type="evidence" value="ECO:0007669"/>
    <property type="project" value="UniProtKB-KW"/>
</dbReference>
<proteinExistence type="predicted"/>
<dbReference type="OMA" id="GWWSATH"/>
<feature type="transmembrane region" description="Helical" evidence="2">
    <location>
        <begin position="12"/>
        <end position="39"/>
    </location>
</feature>
<dbReference type="Proteomes" id="UP000030848">
    <property type="component" value="Unassembled WGS sequence"/>
</dbReference>
<dbReference type="Pfam" id="PF13400">
    <property type="entry name" value="Tad"/>
    <property type="match status" value="1"/>
</dbReference>
<dbReference type="AlphaFoldDB" id="A0A837DER4"/>
<keyword evidence="2" id="KW-0472">Membrane</keyword>
<dbReference type="OrthoDB" id="3638756at2"/>
<reference evidence="4 5" key="1">
    <citation type="submission" date="2014-10" db="EMBL/GenBank/DDBJ databases">
        <title>Genome sequence of Micropolyspora internatus JCM3315.</title>
        <authorList>
            <person name="Shin S.-K."/>
            <person name="Yi H."/>
        </authorList>
    </citation>
    <scope>NUCLEOTIDE SEQUENCE [LARGE SCALE GENOMIC DNA]</scope>
    <source>
        <strain evidence="4 5">JCM 3315</strain>
    </source>
</reference>
<name>A0A837DER4_9PSEU</name>
<dbReference type="InterPro" id="IPR021202">
    <property type="entry name" value="Rv3654c-like"/>
</dbReference>
<protein>
    <submittedName>
        <fullName evidence="4">Helicase</fullName>
    </submittedName>
</protein>
<evidence type="ECO:0000256" key="1">
    <source>
        <dbReference type="SAM" id="MobiDB-lite"/>
    </source>
</evidence>
<accession>A0A837DER4</accession>
<dbReference type="EMBL" id="JRZE01000003">
    <property type="protein sequence ID" value="KHF44336.1"/>
    <property type="molecule type" value="Genomic_DNA"/>
</dbReference>
<keyword evidence="4" id="KW-0378">Hydrolase</keyword>
<comment type="caution">
    <text evidence="4">The sequence shown here is derived from an EMBL/GenBank/DDBJ whole genome shotgun (WGS) entry which is preliminary data.</text>
</comment>
<sequence>MRPRDGDDTGAATVWAAGAIAVLLVIVGVVWTLGAVVVARHRAAGGADLAALGAAGRAIDGEMAACAHAEESARRMRVRVAECRLDGWDVLVTVQSEVRGPAGLGGTVTAKARAGPVIGTPTTDAVVEKEDTAGSIGGRSSVDADPSARAP</sequence>
<dbReference type="InterPro" id="IPR028087">
    <property type="entry name" value="Tad_N"/>
</dbReference>
<evidence type="ECO:0000313" key="4">
    <source>
        <dbReference type="EMBL" id="KHF44336.1"/>
    </source>
</evidence>
<gene>
    <name evidence="4" type="ORF">MINT15_12180</name>
</gene>
<evidence type="ECO:0000313" key="5">
    <source>
        <dbReference type="Proteomes" id="UP000030848"/>
    </source>
</evidence>
<evidence type="ECO:0000259" key="3">
    <source>
        <dbReference type="Pfam" id="PF13400"/>
    </source>
</evidence>
<dbReference type="NCBIfam" id="TIGR03816">
    <property type="entry name" value="tadE_like_DECH"/>
    <property type="match status" value="1"/>
</dbReference>
<keyword evidence="4" id="KW-0347">Helicase</keyword>
<keyword evidence="2" id="KW-0812">Transmembrane</keyword>
<keyword evidence="4" id="KW-0067">ATP-binding</keyword>
<evidence type="ECO:0000256" key="2">
    <source>
        <dbReference type="SAM" id="Phobius"/>
    </source>
</evidence>
<feature type="region of interest" description="Disordered" evidence="1">
    <location>
        <begin position="120"/>
        <end position="151"/>
    </location>
</feature>